<evidence type="ECO:0000256" key="4">
    <source>
        <dbReference type="ARBA" id="ARBA00022679"/>
    </source>
</evidence>
<keyword evidence="4 10" id="KW-0808">Transferase</keyword>
<dbReference type="NCBIfam" id="TIGR00182">
    <property type="entry name" value="plsX"/>
    <property type="match status" value="1"/>
</dbReference>
<dbReference type="PANTHER" id="PTHR30100">
    <property type="entry name" value="FATTY ACID/PHOSPHOLIPID SYNTHESIS PROTEIN PLSX"/>
    <property type="match status" value="1"/>
</dbReference>
<dbReference type="UniPathway" id="UPA00085"/>
<dbReference type="GO" id="GO:0008654">
    <property type="term" value="P:phospholipid biosynthetic process"/>
    <property type="evidence" value="ECO:0007669"/>
    <property type="project" value="UniProtKB-KW"/>
</dbReference>
<evidence type="ECO:0000256" key="5">
    <source>
        <dbReference type="ARBA" id="ARBA00023098"/>
    </source>
</evidence>
<evidence type="ECO:0000256" key="10">
    <source>
        <dbReference type="HAMAP-Rule" id="MF_00019"/>
    </source>
</evidence>
<name>A0A4V3GYE1_9FIRM</name>
<reference evidence="11 12" key="1">
    <citation type="submission" date="2019-03" db="EMBL/GenBank/DDBJ databases">
        <title>Subsurface microbial communities from deep shales in Ohio and West Virginia, USA.</title>
        <authorList>
            <person name="Wrighton K."/>
        </authorList>
    </citation>
    <scope>NUCLEOTIDE SEQUENCE [LARGE SCALE GENOMIC DNA]</scope>
    <source>
        <strain evidence="11 12">MSL 6dP</strain>
    </source>
</reference>
<organism evidence="11 12">
    <name type="scientific">Orenia marismortui</name>
    <dbReference type="NCBI Taxonomy" id="46469"/>
    <lineage>
        <taxon>Bacteria</taxon>
        <taxon>Bacillati</taxon>
        <taxon>Bacillota</taxon>
        <taxon>Clostridia</taxon>
        <taxon>Halanaerobiales</taxon>
        <taxon>Halobacteroidaceae</taxon>
        <taxon>Orenia</taxon>
    </lineage>
</organism>
<dbReference type="InterPro" id="IPR003664">
    <property type="entry name" value="FA_synthesis"/>
</dbReference>
<evidence type="ECO:0000256" key="8">
    <source>
        <dbReference type="ARBA" id="ARBA00024069"/>
    </source>
</evidence>
<evidence type="ECO:0000256" key="9">
    <source>
        <dbReference type="ARBA" id="ARBA00046608"/>
    </source>
</evidence>
<keyword evidence="3 10" id="KW-0444">Lipid biosynthesis</keyword>
<dbReference type="HAMAP" id="MF_00019">
    <property type="entry name" value="PlsX"/>
    <property type="match status" value="1"/>
</dbReference>
<evidence type="ECO:0000313" key="12">
    <source>
        <dbReference type="Proteomes" id="UP000295832"/>
    </source>
</evidence>
<evidence type="ECO:0000256" key="2">
    <source>
        <dbReference type="ARBA" id="ARBA00022490"/>
    </source>
</evidence>
<keyword evidence="7 10" id="KW-1208">Phospholipid metabolism</keyword>
<gene>
    <name evidence="10" type="primary">plsX</name>
    <name evidence="11" type="ORF">C7959_10822</name>
</gene>
<keyword evidence="5 10" id="KW-0443">Lipid metabolism</keyword>
<dbReference type="Gene3D" id="3.40.718.10">
    <property type="entry name" value="Isopropylmalate Dehydrogenase"/>
    <property type="match status" value="1"/>
</dbReference>
<dbReference type="GO" id="GO:0006633">
    <property type="term" value="P:fatty acid biosynthetic process"/>
    <property type="evidence" value="ECO:0007669"/>
    <property type="project" value="UniProtKB-UniRule"/>
</dbReference>
<dbReference type="GO" id="GO:0005737">
    <property type="term" value="C:cytoplasm"/>
    <property type="evidence" value="ECO:0007669"/>
    <property type="project" value="UniProtKB-SubCell"/>
</dbReference>
<keyword evidence="11" id="KW-0012">Acyltransferase</keyword>
<keyword evidence="6 10" id="KW-0594">Phospholipid biosynthesis</keyword>
<dbReference type="PIRSF" id="PIRSF002465">
    <property type="entry name" value="Phsphlp_syn_PlsX"/>
    <property type="match status" value="1"/>
</dbReference>
<evidence type="ECO:0000256" key="6">
    <source>
        <dbReference type="ARBA" id="ARBA00023209"/>
    </source>
</evidence>
<dbReference type="PANTHER" id="PTHR30100:SF1">
    <property type="entry name" value="PHOSPHATE ACYLTRANSFERASE"/>
    <property type="match status" value="1"/>
</dbReference>
<dbReference type="GO" id="GO:0043811">
    <property type="term" value="F:phosphate:acyl-[acyl carrier protein] acyltransferase activity"/>
    <property type="evidence" value="ECO:0007669"/>
    <property type="project" value="UniProtKB-UniRule"/>
</dbReference>
<proteinExistence type="inferred from homology"/>
<sequence>MKIIVDAMGGDNAPYEIVKGAIEASNEFDVNLVLVGIEEKIKSELSKYEYSQDNIEVIHASEVIGMNESPARALRKKKDSSIVVGSKMMKEGIGDAFVSAGSTGAVMASSLLKIGRIKGIKRPAIATVFPTLKEETLVLDVGANVDSKPEHLIQHALMAKIYAENLLDKSNPKLGLLSIGEEEKKGNELTQEVHKILKKMENINFIGNIEGRDIFTGECDIVLTDGFVGNVVLKTTEGLASALFKIIKREIKASLLGKIGGFLLKPAFKRVAKKMDYTEYGGAPLLGVDGVSIISHGSSNAKAIRNAIKNAKKSVDADLINLIKANIDGGTGQ</sequence>
<dbReference type="STRING" id="926561.GCA_000379025_02527"/>
<evidence type="ECO:0000313" key="11">
    <source>
        <dbReference type="EMBL" id="TDX52100.1"/>
    </source>
</evidence>
<evidence type="ECO:0000256" key="3">
    <source>
        <dbReference type="ARBA" id="ARBA00022516"/>
    </source>
</evidence>
<comment type="subunit">
    <text evidence="9 10">Homodimer. Probably interacts with PlsY.</text>
</comment>
<dbReference type="RefSeq" id="WP_134115974.1">
    <property type="nucleotide sequence ID" value="NZ_SOEG01000008.1"/>
</dbReference>
<dbReference type="AlphaFoldDB" id="A0A4V3GYE1"/>
<dbReference type="Proteomes" id="UP000295832">
    <property type="component" value="Unassembled WGS sequence"/>
</dbReference>
<protein>
    <recommendedName>
        <fullName evidence="8 10">Phosphate acyltransferase</fullName>
        <ecNumber evidence="8 10">2.3.1.274</ecNumber>
    </recommendedName>
    <alternativeName>
        <fullName evidence="10">Acyl-ACP phosphotransacylase</fullName>
    </alternativeName>
    <alternativeName>
        <fullName evidence="10">Acyl-[acyl-carrier-protein]--phosphate acyltransferase</fullName>
    </alternativeName>
    <alternativeName>
        <fullName evidence="10">Phosphate-acyl-ACP acyltransferase</fullName>
    </alternativeName>
</protein>
<dbReference type="EC" id="2.3.1.274" evidence="8 10"/>
<dbReference type="SUPFAM" id="SSF53659">
    <property type="entry name" value="Isocitrate/Isopropylmalate dehydrogenase-like"/>
    <property type="match status" value="1"/>
</dbReference>
<accession>A0A4V3GYE1</accession>
<comment type="similarity">
    <text evidence="10">Belongs to the PlsX family.</text>
</comment>
<comment type="catalytic activity">
    <reaction evidence="1 10">
        <text>a fatty acyl-[ACP] + phosphate = an acyl phosphate + holo-[ACP]</text>
        <dbReference type="Rhea" id="RHEA:42292"/>
        <dbReference type="Rhea" id="RHEA-COMP:9685"/>
        <dbReference type="Rhea" id="RHEA-COMP:14125"/>
        <dbReference type="ChEBI" id="CHEBI:43474"/>
        <dbReference type="ChEBI" id="CHEBI:59918"/>
        <dbReference type="ChEBI" id="CHEBI:64479"/>
        <dbReference type="ChEBI" id="CHEBI:138651"/>
        <dbReference type="EC" id="2.3.1.274"/>
    </reaction>
</comment>
<evidence type="ECO:0000256" key="7">
    <source>
        <dbReference type="ARBA" id="ARBA00023264"/>
    </source>
</evidence>
<keyword evidence="2 10" id="KW-0963">Cytoplasm</keyword>
<evidence type="ECO:0000256" key="1">
    <source>
        <dbReference type="ARBA" id="ARBA00001232"/>
    </source>
</evidence>
<comment type="pathway">
    <text evidence="10">Lipid metabolism; phospholipid metabolism.</text>
</comment>
<dbReference type="EMBL" id="SOEG01000008">
    <property type="protein sequence ID" value="TDX52100.1"/>
    <property type="molecule type" value="Genomic_DNA"/>
</dbReference>
<comment type="subcellular location">
    <subcellularLocation>
        <location evidence="10">Cytoplasm</location>
    </subcellularLocation>
    <text evidence="10">Associated with the membrane possibly through PlsY.</text>
</comment>
<comment type="function">
    <text evidence="10">Catalyzes the reversible formation of acyl-phosphate (acyl-PO(4)) from acyl-[acyl-carrier-protein] (acyl-ACP). This enzyme utilizes acyl-ACP as fatty acyl donor, but not acyl-CoA.</text>
</comment>
<keyword evidence="12" id="KW-1185">Reference proteome</keyword>
<dbReference type="InterPro" id="IPR012281">
    <property type="entry name" value="Phospholipid_synth_PlsX-like"/>
</dbReference>
<dbReference type="Pfam" id="PF02504">
    <property type="entry name" value="FA_synthesis"/>
    <property type="match status" value="1"/>
</dbReference>
<comment type="caution">
    <text evidence="11">The sequence shown here is derived from an EMBL/GenBank/DDBJ whole genome shotgun (WGS) entry which is preliminary data.</text>
</comment>